<keyword evidence="2" id="KW-1185">Reference proteome</keyword>
<evidence type="ECO:0000313" key="1">
    <source>
        <dbReference type="EMBL" id="MBE9640800.1"/>
    </source>
</evidence>
<comment type="caution">
    <text evidence="1">The sequence shown here is derived from an EMBL/GenBank/DDBJ whole genome shotgun (WGS) entry which is preliminary data.</text>
</comment>
<gene>
    <name evidence="1" type="ORF">IQ782_28550</name>
</gene>
<name>A0ABR9XB06_9RHOB</name>
<dbReference type="EMBL" id="JADFFK010000049">
    <property type="protein sequence ID" value="MBE9640800.1"/>
    <property type="molecule type" value="Genomic_DNA"/>
</dbReference>
<dbReference type="RefSeq" id="WP_194138059.1">
    <property type="nucleotide sequence ID" value="NZ_JADFFK010000049.1"/>
</dbReference>
<accession>A0ABR9XB06</accession>
<protein>
    <submittedName>
        <fullName evidence="1">Uncharacterized protein</fullName>
    </submittedName>
</protein>
<dbReference type="Proteomes" id="UP000607796">
    <property type="component" value="Unassembled WGS sequence"/>
</dbReference>
<sequence>MDSVLFGEIGKDHVQPRNDFRARRDHALNDTHAPVSASYFIVGDATGSS</sequence>
<evidence type="ECO:0000313" key="2">
    <source>
        <dbReference type="Proteomes" id="UP000607796"/>
    </source>
</evidence>
<proteinExistence type="predicted"/>
<reference evidence="1 2" key="1">
    <citation type="journal article" date="2021" name="Int. J. Syst. Evol. Microbiol.">
        <title>Salipiger mangrovisoli sp. nov., isolated from mangrove soil and the proposal for the reclassification of Paraphaeobacter pallidus as Salipiger pallidus comb. nov.</title>
        <authorList>
            <person name="Du J."/>
            <person name="Liu Y."/>
            <person name="Pei T."/>
            <person name="Deng M.R."/>
            <person name="Zhu H."/>
        </authorList>
    </citation>
    <scope>NUCLEOTIDE SEQUENCE [LARGE SCALE GENOMIC DNA]</scope>
    <source>
        <strain evidence="1 2">6D45A</strain>
    </source>
</reference>
<organism evidence="1 2">
    <name type="scientific">Salipiger mangrovisoli</name>
    <dbReference type="NCBI Taxonomy" id="2865933"/>
    <lineage>
        <taxon>Bacteria</taxon>
        <taxon>Pseudomonadati</taxon>
        <taxon>Pseudomonadota</taxon>
        <taxon>Alphaproteobacteria</taxon>
        <taxon>Rhodobacterales</taxon>
        <taxon>Roseobacteraceae</taxon>
        <taxon>Salipiger</taxon>
    </lineage>
</organism>